<evidence type="ECO:0000259" key="1">
    <source>
        <dbReference type="Pfam" id="PF13524"/>
    </source>
</evidence>
<dbReference type="STRING" id="1236976.JCM16418_2772"/>
<dbReference type="Proteomes" id="UP000019364">
    <property type="component" value="Unassembled WGS sequence"/>
</dbReference>
<name>W7Z2M7_9BACL</name>
<reference evidence="2 3" key="1">
    <citation type="journal article" date="2014" name="Genome Announc.">
        <title>Draft Genome Sequence of Paenibacillus pini JCM 16418T, Isolated from the Rhizosphere of Pine Tree.</title>
        <authorList>
            <person name="Yuki M."/>
            <person name="Oshima K."/>
            <person name="Suda W."/>
            <person name="Oshida Y."/>
            <person name="Kitamura K."/>
            <person name="Iida Y."/>
            <person name="Hattori M."/>
            <person name="Ohkuma M."/>
        </authorList>
    </citation>
    <scope>NUCLEOTIDE SEQUENCE [LARGE SCALE GENOMIC DNA]</scope>
    <source>
        <strain evidence="2 3">JCM 16418</strain>
    </source>
</reference>
<gene>
    <name evidence="2" type="ORF">JCM16418_2772</name>
</gene>
<dbReference type="OrthoDB" id="110463at2"/>
<evidence type="ECO:0000313" key="2">
    <source>
        <dbReference type="EMBL" id="GAF08684.1"/>
    </source>
</evidence>
<dbReference type="InterPro" id="IPR055259">
    <property type="entry name" value="YkvP/CgeB_Glyco_trans-like"/>
</dbReference>
<feature type="domain" description="Spore protein YkvP/CgeB glycosyl transferase-like" evidence="1">
    <location>
        <begin position="217"/>
        <end position="376"/>
    </location>
</feature>
<dbReference type="EMBL" id="BAVZ01000007">
    <property type="protein sequence ID" value="GAF08684.1"/>
    <property type="molecule type" value="Genomic_DNA"/>
</dbReference>
<keyword evidence="3" id="KW-1185">Reference proteome</keyword>
<dbReference type="Pfam" id="PF13524">
    <property type="entry name" value="Glyco_trans_1_2"/>
    <property type="match status" value="1"/>
</dbReference>
<sequence>MSIQRRRRKASPVHTVRGSVAFEAKMQGREAGYHGGYEDGYVRGRADVIASRPAEVFPFRQMHVLYVTSGKGYPYSPLDEAIAATLRTQVAEVTVIEPGQPIAEMAIQMKPDLVLGLDGMYLPNEQIDAVRENGIRTAIWLTDDPYYTDMTTQSVTHYDYVFTLESNCIPLYKELGCVNVHHLPFAAYTGHYHPLKTPSPVRREISFIGSAYWNRVNFLSPIMGNLMQHNTMVNGIWWDRLPEYGLYQHKIELNKWMGPEDTAAAYNSSKIVINLHRSHEDDSVNNNAIKIPAGSPNPRTFEISACATLQLSDSRDDLTKFYTPGVEIETYSSPQELLEKVEYYLTHEKERCEIALNALQRTYRDHTYNNRIHEMLSIIFP</sequence>
<dbReference type="AlphaFoldDB" id="W7Z2M7"/>
<dbReference type="eggNOG" id="COG4641">
    <property type="taxonomic scope" value="Bacteria"/>
</dbReference>
<organism evidence="2 3">
    <name type="scientific">Paenibacillus pini JCM 16418</name>
    <dbReference type="NCBI Taxonomy" id="1236976"/>
    <lineage>
        <taxon>Bacteria</taxon>
        <taxon>Bacillati</taxon>
        <taxon>Bacillota</taxon>
        <taxon>Bacilli</taxon>
        <taxon>Bacillales</taxon>
        <taxon>Paenibacillaceae</taxon>
        <taxon>Paenibacillus</taxon>
    </lineage>
</organism>
<proteinExistence type="predicted"/>
<accession>W7Z2M7</accession>
<protein>
    <submittedName>
        <fullName evidence="2">Spore maturation protein</fullName>
    </submittedName>
</protein>
<evidence type="ECO:0000313" key="3">
    <source>
        <dbReference type="Proteomes" id="UP000019364"/>
    </source>
</evidence>
<comment type="caution">
    <text evidence="2">The sequence shown here is derived from an EMBL/GenBank/DDBJ whole genome shotgun (WGS) entry which is preliminary data.</text>
</comment>